<feature type="compositionally biased region" description="Acidic residues" evidence="2">
    <location>
        <begin position="888"/>
        <end position="910"/>
    </location>
</feature>
<keyword evidence="5" id="KW-1185">Reference proteome</keyword>
<feature type="region of interest" description="Disordered" evidence="2">
    <location>
        <begin position="507"/>
        <end position="534"/>
    </location>
</feature>
<protein>
    <recommendedName>
        <fullName evidence="3">C2H2-type domain-containing protein</fullName>
    </recommendedName>
</protein>
<feature type="compositionally biased region" description="Polar residues" evidence="2">
    <location>
        <begin position="523"/>
        <end position="534"/>
    </location>
</feature>
<feature type="region of interest" description="Disordered" evidence="2">
    <location>
        <begin position="129"/>
        <end position="168"/>
    </location>
</feature>
<evidence type="ECO:0000259" key="3">
    <source>
        <dbReference type="PROSITE" id="PS50157"/>
    </source>
</evidence>
<proteinExistence type="predicted"/>
<feature type="region of interest" description="Disordered" evidence="2">
    <location>
        <begin position="883"/>
        <end position="1025"/>
    </location>
</feature>
<dbReference type="InterPro" id="IPR013087">
    <property type="entry name" value="Znf_C2H2_type"/>
</dbReference>
<organism evidence="4 5">
    <name type="scientific">Collybiopsis confluens</name>
    <dbReference type="NCBI Taxonomy" id="2823264"/>
    <lineage>
        <taxon>Eukaryota</taxon>
        <taxon>Fungi</taxon>
        <taxon>Dikarya</taxon>
        <taxon>Basidiomycota</taxon>
        <taxon>Agaricomycotina</taxon>
        <taxon>Agaricomycetes</taxon>
        <taxon>Agaricomycetidae</taxon>
        <taxon>Agaricales</taxon>
        <taxon>Marasmiineae</taxon>
        <taxon>Omphalotaceae</taxon>
        <taxon>Collybiopsis</taxon>
    </lineage>
</organism>
<evidence type="ECO:0000313" key="5">
    <source>
        <dbReference type="Proteomes" id="UP000518752"/>
    </source>
</evidence>
<feature type="compositionally biased region" description="Pro residues" evidence="2">
    <location>
        <begin position="149"/>
        <end position="167"/>
    </location>
</feature>
<evidence type="ECO:0000256" key="1">
    <source>
        <dbReference type="PROSITE-ProRule" id="PRU00042"/>
    </source>
</evidence>
<feature type="compositionally biased region" description="Polar residues" evidence="2">
    <location>
        <begin position="984"/>
        <end position="1002"/>
    </location>
</feature>
<evidence type="ECO:0000313" key="4">
    <source>
        <dbReference type="EMBL" id="KAF5365124.1"/>
    </source>
</evidence>
<dbReference type="GO" id="GO:0008270">
    <property type="term" value="F:zinc ion binding"/>
    <property type="evidence" value="ECO:0007669"/>
    <property type="project" value="UniProtKB-KW"/>
</dbReference>
<dbReference type="AlphaFoldDB" id="A0A8H5LPY0"/>
<evidence type="ECO:0000256" key="2">
    <source>
        <dbReference type="SAM" id="MobiDB-lite"/>
    </source>
</evidence>
<dbReference type="OrthoDB" id="2687259at2759"/>
<feature type="domain" description="C2H2-type" evidence="3">
    <location>
        <begin position="4"/>
        <end position="32"/>
    </location>
</feature>
<keyword evidence="1" id="KW-0479">Metal-binding</keyword>
<keyword evidence="1" id="KW-0863">Zinc-finger</keyword>
<dbReference type="Proteomes" id="UP000518752">
    <property type="component" value="Unassembled WGS sequence"/>
</dbReference>
<comment type="caution">
    <text evidence="4">The sequence shown here is derived from an EMBL/GenBank/DDBJ whole genome shotgun (WGS) entry which is preliminary data.</text>
</comment>
<dbReference type="PROSITE" id="PS50157">
    <property type="entry name" value="ZINC_FINGER_C2H2_2"/>
    <property type="match status" value="1"/>
</dbReference>
<accession>A0A8H5LPY0</accession>
<name>A0A8H5LPY0_9AGAR</name>
<feature type="compositionally biased region" description="Acidic residues" evidence="2">
    <location>
        <begin position="1007"/>
        <end position="1016"/>
    </location>
</feature>
<feature type="compositionally biased region" description="Polar residues" evidence="2">
    <location>
        <begin position="129"/>
        <end position="138"/>
    </location>
</feature>
<keyword evidence="1" id="KW-0862">Zinc</keyword>
<gene>
    <name evidence="4" type="ORF">D9757_012608</name>
</gene>
<sequence length="1054" mass="121076">MTLFKCSVCKKEFQLHSSLMKHRNLSKKCKREVKFITDNGGRLPKLRKLSEDRDIADANASICLIHYSNRIEFYFLQMRLDHSPSPPPAPLPAAQIVPPAPIAESARIALKPSRSGRTRYLPARFQDNLPTLSRTMPGTFQPEEEIEDPPPPAQSPAPTPPLSPEPEPVFTEVRTKPDRFGLFQIYSELPEFIPDEEVPIEDVCEGAGFPVSPPADTTSIFSSVIKPLKENIIAPFLNITVWRLMAWWYSSETKSIADLDRLVKEVIRPDEFEPSHLEDFSTKKVLRTVRDKITRIKLERVDSDFRRSSVERARRIIFEKGYSVSSKAVENLLGDYSWTSTRNTFSTLFYEFGFNFYNIIVSDVLHEIELGVWKAVLTHLIRILTSVGSLSLEEMNQRFRRIPTFGRDTIRKINKNVSLMQNLAARDYEDFLQVSLPVFEGLFGTHNKNVQHLLFDLNAVHSFAKLRLHSDPTLDVLDRHTSQLGKSLRVFKNHVCPAFSTKELAKEAGARQRRQAKDQQKRGSTLRSKKAAQTPNKKVFSLSTYKIHALGSYARFIRMFGTTDSYSTQVGELEHRRIKRFYSRTNKVFRYVRQVTGHERRVRIIQSIKQRLEDRNSTAPRVPFQHKDPLLVTDPRTHYHISMDRSLFYNISRWTEEHEHDLSVKHFLRKLKIHLFCRLTTQNDSGDISLEDRSQVIIDSNRMYLHKVLRINYTSYDLRRCQDSINARTHSDIMVLSPDSDDDEHPYLYARVIGIYHVNASLQDEPLKQMDFLWVRWYAMEDNQSCWKTKRLPEVGFIDSTDDQAFGFIDPAHVIRAVHLLPNFDVGQVSDILGPSIARRSDEEDQDYSRYYVNIFADRDMVIRFCPDLTLGAHIATSIPMEYASSDVESEEEVDEEELGEEEDDEDEIEIASRAGSADSDQDSVESDKYVDGEWSDFGYDNGDSSNDEEQENERDAIDGSNIGPEDGEEPFNHDVEKKDQILSLISQAQDTLDSAQDNSSSKGDHDEDDGNDTDSIDSRTMAEYEETINEFTAMTTELNQQLALFSAVVSVKN</sequence>
<dbReference type="EMBL" id="JAACJN010000174">
    <property type="protein sequence ID" value="KAF5365124.1"/>
    <property type="molecule type" value="Genomic_DNA"/>
</dbReference>
<feature type="compositionally biased region" description="Basic and acidic residues" evidence="2">
    <location>
        <begin position="971"/>
        <end position="981"/>
    </location>
</feature>
<reference evidence="4 5" key="1">
    <citation type="journal article" date="2020" name="ISME J.">
        <title>Uncovering the hidden diversity of litter-decomposition mechanisms in mushroom-forming fungi.</title>
        <authorList>
            <person name="Floudas D."/>
            <person name="Bentzer J."/>
            <person name="Ahren D."/>
            <person name="Johansson T."/>
            <person name="Persson P."/>
            <person name="Tunlid A."/>
        </authorList>
    </citation>
    <scope>NUCLEOTIDE SEQUENCE [LARGE SCALE GENOMIC DNA]</scope>
    <source>
        <strain evidence="4 5">CBS 406.79</strain>
    </source>
</reference>
<feature type="compositionally biased region" description="Basic and acidic residues" evidence="2">
    <location>
        <begin position="507"/>
        <end position="521"/>
    </location>
</feature>